<dbReference type="AlphaFoldDB" id="A0A0B7AS34"/>
<accession>A0A0B7AS34</accession>
<sequence length="81" mass="8751">MGFHCSCQRGHCEGRHGFATTTSSLAIEVMAITKAMALLKSQTFTHACFLSDSMSMLRKTDNGLGPKVMVGVSEEIKANKN</sequence>
<dbReference type="EMBL" id="HACG01036819">
    <property type="protein sequence ID" value="CEK83684.1"/>
    <property type="molecule type" value="Transcribed_RNA"/>
</dbReference>
<proteinExistence type="predicted"/>
<reference evidence="1" key="1">
    <citation type="submission" date="2014-12" db="EMBL/GenBank/DDBJ databases">
        <title>Insight into the proteome of Arion vulgaris.</title>
        <authorList>
            <person name="Aradska J."/>
            <person name="Bulat T."/>
            <person name="Smidak R."/>
            <person name="Sarate P."/>
            <person name="Gangsoo J."/>
            <person name="Sialana F."/>
            <person name="Bilban M."/>
            <person name="Lubec G."/>
        </authorList>
    </citation>
    <scope>NUCLEOTIDE SEQUENCE</scope>
    <source>
        <tissue evidence="1">Skin</tissue>
    </source>
</reference>
<organism evidence="1">
    <name type="scientific">Arion vulgaris</name>
    <dbReference type="NCBI Taxonomy" id="1028688"/>
    <lineage>
        <taxon>Eukaryota</taxon>
        <taxon>Metazoa</taxon>
        <taxon>Spiralia</taxon>
        <taxon>Lophotrochozoa</taxon>
        <taxon>Mollusca</taxon>
        <taxon>Gastropoda</taxon>
        <taxon>Heterobranchia</taxon>
        <taxon>Euthyneura</taxon>
        <taxon>Panpulmonata</taxon>
        <taxon>Eupulmonata</taxon>
        <taxon>Stylommatophora</taxon>
        <taxon>Helicina</taxon>
        <taxon>Arionoidea</taxon>
        <taxon>Arionidae</taxon>
        <taxon>Arion</taxon>
    </lineage>
</organism>
<protein>
    <submittedName>
        <fullName evidence="1">Uncharacterized protein</fullName>
    </submittedName>
</protein>
<evidence type="ECO:0000313" key="2">
    <source>
        <dbReference type="EMBL" id="CEK83684.1"/>
    </source>
</evidence>
<name>A0A0B7AS34_9EUPU</name>
<evidence type="ECO:0000313" key="1">
    <source>
        <dbReference type="EMBL" id="CEK83683.1"/>
    </source>
</evidence>
<gene>
    <name evidence="1" type="primary">ORF138505</name>
    <name evidence="2" type="synonym">ORF138510</name>
</gene>
<dbReference type="EMBL" id="HACG01036818">
    <property type="protein sequence ID" value="CEK83683.1"/>
    <property type="molecule type" value="Transcribed_RNA"/>
</dbReference>